<dbReference type="InterPro" id="IPR039883">
    <property type="entry name" value="Fcf2/DNTTIP2"/>
</dbReference>
<dbReference type="InterPro" id="IPR014810">
    <property type="entry name" value="Fcf2_C"/>
</dbReference>
<comment type="subcellular location">
    <subcellularLocation>
        <location evidence="1">Nucleus</location>
        <location evidence="1">Nucleolus</location>
    </subcellularLocation>
</comment>
<keyword evidence="6" id="KW-1185">Reference proteome</keyword>
<dbReference type="EMBL" id="OU892278">
    <property type="protein sequence ID" value="CAG9765146.1"/>
    <property type="molecule type" value="Genomic_DNA"/>
</dbReference>
<sequence>MAEFGFFLDTVGDRGNNKASVPKEIKTLNTCLESTESLTPFEKLAKFRDELLNDLKSPDAEEKQSKLIVFRDDQPAVKSTRKPEKKPKKQFIKTRNIADGLKKAAEEKPPRKLALEVQNVLKKAIVTPDFEQLKEIPPYDVSKRKLQQERKQEREKTKGKNWYGLPATEMTEEVKQDLEILQMRSVLDPKHFYKKNDLKVLPKYFQVGKVLDSPLEFYNNRLTNKERKKTLVDELLADAEFQQYNKRKYGEIMEEKQKTHYKSWRNAKKLKRKKK</sequence>
<organism evidence="5 6">
    <name type="scientific">Ceutorhynchus assimilis</name>
    <name type="common">cabbage seed weevil</name>
    <dbReference type="NCBI Taxonomy" id="467358"/>
    <lineage>
        <taxon>Eukaryota</taxon>
        <taxon>Metazoa</taxon>
        <taxon>Ecdysozoa</taxon>
        <taxon>Arthropoda</taxon>
        <taxon>Hexapoda</taxon>
        <taxon>Insecta</taxon>
        <taxon>Pterygota</taxon>
        <taxon>Neoptera</taxon>
        <taxon>Endopterygota</taxon>
        <taxon>Coleoptera</taxon>
        <taxon>Polyphaga</taxon>
        <taxon>Cucujiformia</taxon>
        <taxon>Curculionidae</taxon>
        <taxon>Ceutorhynchinae</taxon>
        <taxon>Ceutorhynchus</taxon>
    </lineage>
</organism>
<feature type="domain" description="Fcf2 pre-rRNA processing C-terminal" evidence="4">
    <location>
        <begin position="155"/>
        <end position="248"/>
    </location>
</feature>
<gene>
    <name evidence="5" type="ORF">CEUTPL_LOCUS5761</name>
</gene>
<dbReference type="PANTHER" id="PTHR21686:SF12">
    <property type="entry name" value="DEOXYNUCLEOTIDYLTRANSFERASE TERMINAL-INTERACTING PROTEIN 2"/>
    <property type="match status" value="1"/>
</dbReference>
<evidence type="ECO:0000259" key="4">
    <source>
        <dbReference type="Pfam" id="PF08698"/>
    </source>
</evidence>
<name>A0A9N9MKZ2_9CUCU</name>
<feature type="region of interest" description="Disordered" evidence="3">
    <location>
        <begin position="73"/>
        <end position="105"/>
    </location>
</feature>
<evidence type="ECO:0000313" key="6">
    <source>
        <dbReference type="Proteomes" id="UP001152799"/>
    </source>
</evidence>
<reference evidence="5" key="1">
    <citation type="submission" date="2022-01" db="EMBL/GenBank/DDBJ databases">
        <authorList>
            <person name="King R."/>
        </authorList>
    </citation>
    <scope>NUCLEOTIDE SEQUENCE</scope>
</reference>
<protein>
    <recommendedName>
        <fullName evidence="4">Fcf2 pre-rRNA processing C-terminal domain-containing protein</fullName>
    </recommendedName>
</protein>
<dbReference type="GO" id="GO:0006396">
    <property type="term" value="P:RNA processing"/>
    <property type="evidence" value="ECO:0007669"/>
    <property type="project" value="TreeGrafter"/>
</dbReference>
<evidence type="ECO:0000256" key="3">
    <source>
        <dbReference type="SAM" id="MobiDB-lite"/>
    </source>
</evidence>
<accession>A0A9N9MKZ2</accession>
<dbReference type="Proteomes" id="UP001152799">
    <property type="component" value="Chromosome 2"/>
</dbReference>
<dbReference type="GO" id="GO:0005730">
    <property type="term" value="C:nucleolus"/>
    <property type="evidence" value="ECO:0007669"/>
    <property type="project" value="UniProtKB-SubCell"/>
</dbReference>
<feature type="compositionally biased region" description="Basic residues" evidence="3">
    <location>
        <begin position="79"/>
        <end position="92"/>
    </location>
</feature>
<proteinExistence type="predicted"/>
<keyword evidence="2" id="KW-0539">Nucleus</keyword>
<dbReference type="PANTHER" id="PTHR21686">
    <property type="entry name" value="DEOXYNUCLEOTIDYLTRANSFERASE TERMINAL-INTERACTING PROTEIN 2"/>
    <property type="match status" value="1"/>
</dbReference>
<dbReference type="Pfam" id="PF08698">
    <property type="entry name" value="Fcf2"/>
    <property type="match status" value="1"/>
</dbReference>
<dbReference type="GO" id="GO:0003723">
    <property type="term" value="F:RNA binding"/>
    <property type="evidence" value="ECO:0007669"/>
    <property type="project" value="TreeGrafter"/>
</dbReference>
<evidence type="ECO:0000256" key="1">
    <source>
        <dbReference type="ARBA" id="ARBA00004604"/>
    </source>
</evidence>
<evidence type="ECO:0000313" key="5">
    <source>
        <dbReference type="EMBL" id="CAG9765146.1"/>
    </source>
</evidence>
<dbReference type="AlphaFoldDB" id="A0A9N9MKZ2"/>
<evidence type="ECO:0000256" key="2">
    <source>
        <dbReference type="ARBA" id="ARBA00023242"/>
    </source>
</evidence>
<dbReference type="OrthoDB" id="427886at2759"/>